<feature type="domain" description="Fatty acid hydroxylase" evidence="9">
    <location>
        <begin position="119"/>
        <end position="253"/>
    </location>
</feature>
<dbReference type="RefSeq" id="WP_210680581.1">
    <property type="nucleotide sequence ID" value="NZ_JAGMWN010000001.1"/>
</dbReference>
<evidence type="ECO:0000259" key="9">
    <source>
        <dbReference type="Pfam" id="PF04116"/>
    </source>
</evidence>
<dbReference type="Pfam" id="PF04116">
    <property type="entry name" value="FA_hydroxylase"/>
    <property type="match status" value="1"/>
</dbReference>
<evidence type="ECO:0000313" key="10">
    <source>
        <dbReference type="EMBL" id="MBP5856028.1"/>
    </source>
</evidence>
<accession>A0A8J7SGY5</accession>
<dbReference type="PANTHER" id="PTHR21624">
    <property type="entry name" value="STEROL DESATURASE-RELATED PROTEIN"/>
    <property type="match status" value="1"/>
</dbReference>
<evidence type="ECO:0000256" key="8">
    <source>
        <dbReference type="SAM" id="Phobius"/>
    </source>
</evidence>
<name>A0A8J7SGY5_9PROT</name>
<dbReference type="EMBL" id="JAGMWN010000001">
    <property type="protein sequence ID" value="MBP5856028.1"/>
    <property type="molecule type" value="Genomic_DNA"/>
</dbReference>
<keyword evidence="6 8" id="KW-0472">Membrane</keyword>
<keyword evidence="11" id="KW-1185">Reference proteome</keyword>
<feature type="transmembrane region" description="Helical" evidence="8">
    <location>
        <begin position="12"/>
        <end position="30"/>
    </location>
</feature>
<keyword evidence="2 8" id="KW-0812">Transmembrane</keyword>
<dbReference type="InterPro" id="IPR006694">
    <property type="entry name" value="Fatty_acid_hydroxylase"/>
</dbReference>
<evidence type="ECO:0000256" key="6">
    <source>
        <dbReference type="ARBA" id="ARBA00023136"/>
    </source>
</evidence>
<feature type="region of interest" description="Disordered" evidence="7">
    <location>
        <begin position="287"/>
        <end position="308"/>
    </location>
</feature>
<comment type="subcellular location">
    <subcellularLocation>
        <location evidence="1">Endomembrane system</location>
        <topology evidence="1">Multi-pass membrane protein</topology>
    </subcellularLocation>
</comment>
<dbReference type="AlphaFoldDB" id="A0A8J7SGY5"/>
<gene>
    <name evidence="10" type="ORF">KAJ83_03345</name>
</gene>
<dbReference type="GO" id="GO:0005506">
    <property type="term" value="F:iron ion binding"/>
    <property type="evidence" value="ECO:0007669"/>
    <property type="project" value="InterPro"/>
</dbReference>
<dbReference type="GO" id="GO:0008610">
    <property type="term" value="P:lipid biosynthetic process"/>
    <property type="evidence" value="ECO:0007669"/>
    <property type="project" value="InterPro"/>
</dbReference>
<evidence type="ECO:0000256" key="1">
    <source>
        <dbReference type="ARBA" id="ARBA00004127"/>
    </source>
</evidence>
<dbReference type="Proteomes" id="UP000672602">
    <property type="component" value="Unassembled WGS sequence"/>
</dbReference>
<evidence type="ECO:0000256" key="3">
    <source>
        <dbReference type="ARBA" id="ARBA00022989"/>
    </source>
</evidence>
<keyword evidence="4" id="KW-0560">Oxidoreductase</keyword>
<dbReference type="GO" id="GO:0050479">
    <property type="term" value="F:glyceryl-ether monooxygenase activity"/>
    <property type="evidence" value="ECO:0007669"/>
    <property type="project" value="TreeGrafter"/>
</dbReference>
<reference evidence="10" key="1">
    <citation type="submission" date="2021-04" db="EMBL/GenBank/DDBJ databases">
        <authorList>
            <person name="Zhang D.-C."/>
        </authorList>
    </citation>
    <scope>NUCLEOTIDE SEQUENCE</scope>
    <source>
        <strain evidence="10">CGMCC 1.15697</strain>
    </source>
</reference>
<evidence type="ECO:0000256" key="2">
    <source>
        <dbReference type="ARBA" id="ARBA00022692"/>
    </source>
</evidence>
<keyword evidence="5" id="KW-0443">Lipid metabolism</keyword>
<proteinExistence type="predicted"/>
<feature type="compositionally biased region" description="Gly residues" evidence="7">
    <location>
        <begin position="295"/>
        <end position="308"/>
    </location>
</feature>
<dbReference type="InterPro" id="IPR051689">
    <property type="entry name" value="Sterol_desaturase/TMEM195"/>
</dbReference>
<evidence type="ECO:0000256" key="4">
    <source>
        <dbReference type="ARBA" id="ARBA00023002"/>
    </source>
</evidence>
<dbReference type="GO" id="GO:0006643">
    <property type="term" value="P:membrane lipid metabolic process"/>
    <property type="evidence" value="ECO:0007669"/>
    <property type="project" value="TreeGrafter"/>
</dbReference>
<evidence type="ECO:0000256" key="5">
    <source>
        <dbReference type="ARBA" id="ARBA00023098"/>
    </source>
</evidence>
<feature type="transmembrane region" description="Helical" evidence="8">
    <location>
        <begin position="36"/>
        <end position="53"/>
    </location>
</feature>
<evidence type="ECO:0000313" key="11">
    <source>
        <dbReference type="Proteomes" id="UP000672602"/>
    </source>
</evidence>
<evidence type="ECO:0000256" key="7">
    <source>
        <dbReference type="SAM" id="MobiDB-lite"/>
    </source>
</evidence>
<organism evidence="10 11">
    <name type="scientific">Marivibrio halodurans</name>
    <dbReference type="NCBI Taxonomy" id="2039722"/>
    <lineage>
        <taxon>Bacteria</taxon>
        <taxon>Pseudomonadati</taxon>
        <taxon>Pseudomonadota</taxon>
        <taxon>Alphaproteobacteria</taxon>
        <taxon>Rhodospirillales</taxon>
        <taxon>Rhodospirillaceae</taxon>
        <taxon>Marivibrio</taxon>
    </lineage>
</organism>
<protein>
    <submittedName>
        <fullName evidence="10">Sterol desaturase family protein</fullName>
    </submittedName>
</protein>
<dbReference type="GO" id="GO:0012505">
    <property type="term" value="C:endomembrane system"/>
    <property type="evidence" value="ECO:0007669"/>
    <property type="project" value="UniProtKB-SubCell"/>
</dbReference>
<dbReference type="GO" id="GO:0016020">
    <property type="term" value="C:membrane"/>
    <property type="evidence" value="ECO:0007669"/>
    <property type="project" value="GOC"/>
</dbReference>
<sequence length="308" mass="34508">MIRSLVRFARLYLLWPLLLCAALTITWTGIAHGYSFLAFNLAYLGLAACLFLAERRWPYERAWLENDGQIGVDLAHTVLNKSAVQVLVAVGAVFGVAEVARGTELHGVWPGEWWLPAQVLLALVLVEAGLYAAHRLAHEWRFLWRFHAVHHSAPRLTFINTGRFHLVDTVTSILLSQPILFLAGAPIEIFKWVSATTAFIGMLTHCNVEMRFGFLNYIVNTPVLHRFHHSRDLKEGNRNYGENLMIFDLLFGTHHYARYRPSVRIGIDEPMPASFLGQMTHPFRGLFGERDGGRGKGASGGPAGRIGA</sequence>
<comment type="caution">
    <text evidence="10">The sequence shown here is derived from an EMBL/GenBank/DDBJ whole genome shotgun (WGS) entry which is preliminary data.</text>
</comment>
<keyword evidence="3 8" id="KW-1133">Transmembrane helix</keyword>
<dbReference type="PANTHER" id="PTHR21624:SF1">
    <property type="entry name" value="ALKYLGLYCEROL MONOOXYGENASE"/>
    <property type="match status" value="1"/>
</dbReference>